<evidence type="ECO:0000256" key="4">
    <source>
        <dbReference type="ARBA" id="ARBA00022598"/>
    </source>
</evidence>
<dbReference type="Pfam" id="PF01820">
    <property type="entry name" value="Dala_Dala_lig_N"/>
    <property type="match status" value="1"/>
</dbReference>
<evidence type="ECO:0000256" key="9">
    <source>
        <dbReference type="ARBA" id="ARBA00023316"/>
    </source>
</evidence>
<dbReference type="PROSITE" id="PS00844">
    <property type="entry name" value="DALA_DALA_LIGASE_2"/>
    <property type="match status" value="1"/>
</dbReference>
<dbReference type="GO" id="GO:0046872">
    <property type="term" value="F:metal ion binding"/>
    <property type="evidence" value="ECO:0007669"/>
    <property type="project" value="UniProtKB-KW"/>
</dbReference>
<dbReference type="PROSITE" id="PS00843">
    <property type="entry name" value="DALA_DALA_LIGASE_1"/>
    <property type="match status" value="1"/>
</dbReference>
<dbReference type="GO" id="GO:0005737">
    <property type="term" value="C:cytoplasm"/>
    <property type="evidence" value="ECO:0007669"/>
    <property type="project" value="UniProtKB-SubCell"/>
</dbReference>
<feature type="active site" evidence="11">
    <location>
        <position position="295"/>
    </location>
</feature>
<dbReference type="InterPro" id="IPR005905">
    <property type="entry name" value="D_ala_D_ala"/>
</dbReference>
<feature type="domain" description="ATP-grasp" evidence="14">
    <location>
        <begin position="111"/>
        <end position="317"/>
    </location>
</feature>
<protein>
    <recommendedName>
        <fullName evidence="10">D-alanine--D-alanine ligase</fullName>
        <ecNumber evidence="10">6.3.2.4</ecNumber>
    </recommendedName>
    <alternativeName>
        <fullName evidence="10">D-Ala-D-Ala ligase</fullName>
    </alternativeName>
    <alternativeName>
        <fullName evidence="10">D-alanylalanine synthetase</fullName>
    </alternativeName>
</protein>
<dbReference type="NCBIfam" id="TIGR01205">
    <property type="entry name" value="D_ala_D_alaTIGR"/>
    <property type="match status" value="1"/>
</dbReference>
<keyword evidence="6 13" id="KW-0067">ATP-binding</keyword>
<comment type="pathway">
    <text evidence="10">Cell wall biogenesis; peptidoglycan biosynthesis.</text>
</comment>
<keyword evidence="3 10" id="KW-0963">Cytoplasm</keyword>
<evidence type="ECO:0000313" key="15">
    <source>
        <dbReference type="EMBL" id="OGC48014.1"/>
    </source>
</evidence>
<keyword evidence="12" id="KW-0464">Manganese</keyword>
<dbReference type="SUPFAM" id="SSF52440">
    <property type="entry name" value="PreATP-grasp domain"/>
    <property type="match status" value="1"/>
</dbReference>
<dbReference type="GO" id="GO:0008360">
    <property type="term" value="P:regulation of cell shape"/>
    <property type="evidence" value="ECO:0007669"/>
    <property type="project" value="UniProtKB-KW"/>
</dbReference>
<dbReference type="Pfam" id="PF07478">
    <property type="entry name" value="Dala_Dala_lig_C"/>
    <property type="match status" value="1"/>
</dbReference>
<evidence type="ECO:0000256" key="12">
    <source>
        <dbReference type="PIRSR" id="PIRSR039102-3"/>
    </source>
</evidence>
<keyword evidence="12" id="KW-0479">Metal-binding</keyword>
<dbReference type="InterPro" id="IPR011127">
    <property type="entry name" value="Dala_Dala_lig_N"/>
</dbReference>
<dbReference type="SUPFAM" id="SSF56059">
    <property type="entry name" value="Glutathione synthetase ATP-binding domain-like"/>
    <property type="match status" value="1"/>
</dbReference>
<evidence type="ECO:0000256" key="11">
    <source>
        <dbReference type="PIRSR" id="PIRSR039102-1"/>
    </source>
</evidence>
<dbReference type="EMBL" id="MEUX01000003">
    <property type="protein sequence ID" value="OGC48014.1"/>
    <property type="molecule type" value="Genomic_DNA"/>
</dbReference>
<evidence type="ECO:0000256" key="10">
    <source>
        <dbReference type="HAMAP-Rule" id="MF_00047"/>
    </source>
</evidence>
<keyword evidence="9 10" id="KW-0961">Cell wall biogenesis/degradation</keyword>
<dbReference type="GO" id="GO:0071555">
    <property type="term" value="P:cell wall organization"/>
    <property type="evidence" value="ECO:0007669"/>
    <property type="project" value="UniProtKB-KW"/>
</dbReference>
<dbReference type="Gene3D" id="3.40.50.20">
    <property type="match status" value="2"/>
</dbReference>
<dbReference type="PANTHER" id="PTHR23132:SF23">
    <property type="entry name" value="D-ALANINE--D-ALANINE LIGASE B"/>
    <property type="match status" value="1"/>
</dbReference>
<sequence>MSRLKIAVLMGGKSSEHEVSLVTGENVIKNLDPAKYEIRPIKISKDNKWIRQEKEIKIEEALEGIDAVFNALHGEYGEDGTIQGILEFLGVPYTGSRILASALGMDKVKSRALFRLYGLLTPPNAILTKETWTKKPEIIKEIIENIKLPAVVKPVNLGSSVGISIVREKENFNKAFKNAFERSDEILLEDYIDGREMTCGVLENFKENKISALPVTEIIPPEGRFFDYEVKYNGQTQEITPAEIEPELSKKIQRIAEEAHQILGCRHYSRVDMIVNEKGIYVLEVNTLPGLTKESLFPKAAKTAGLEFPALLEHLIGLALKNR</sequence>
<comment type="caution">
    <text evidence="15">The sequence shown here is derived from an EMBL/GenBank/DDBJ whole genome shotgun (WGS) entry which is preliminary data.</text>
</comment>
<keyword evidence="7 10" id="KW-0133">Cell shape</keyword>
<feature type="binding site" evidence="12">
    <location>
        <position position="284"/>
    </location>
    <ligand>
        <name>Mg(2+)</name>
        <dbReference type="ChEBI" id="CHEBI:18420"/>
        <label>2</label>
    </ligand>
</feature>
<evidence type="ECO:0000256" key="2">
    <source>
        <dbReference type="ARBA" id="ARBA00010871"/>
    </source>
</evidence>
<proteinExistence type="inferred from homology"/>
<accession>A0A1F4UST3</accession>
<reference evidence="15 16" key="1">
    <citation type="journal article" date="2016" name="Nat. Commun.">
        <title>Thousands of microbial genomes shed light on interconnected biogeochemical processes in an aquifer system.</title>
        <authorList>
            <person name="Anantharaman K."/>
            <person name="Brown C.T."/>
            <person name="Hug L.A."/>
            <person name="Sharon I."/>
            <person name="Castelle C.J."/>
            <person name="Probst A.J."/>
            <person name="Thomas B.C."/>
            <person name="Singh A."/>
            <person name="Wilkins M.J."/>
            <person name="Karaoz U."/>
            <person name="Brodie E.L."/>
            <person name="Williams K.H."/>
            <person name="Hubbard S.S."/>
            <person name="Banfield J.F."/>
        </authorList>
    </citation>
    <scope>NUCLEOTIDE SEQUENCE [LARGE SCALE GENOMIC DNA]</scope>
</reference>
<feature type="binding site" evidence="12">
    <location>
        <position position="284"/>
    </location>
    <ligand>
        <name>Mg(2+)</name>
        <dbReference type="ChEBI" id="CHEBI:18420"/>
        <label>1</label>
    </ligand>
</feature>
<evidence type="ECO:0000256" key="7">
    <source>
        <dbReference type="ARBA" id="ARBA00022960"/>
    </source>
</evidence>
<dbReference type="Proteomes" id="UP000176444">
    <property type="component" value="Unassembled WGS sequence"/>
</dbReference>
<organism evidence="15 16">
    <name type="scientific">candidate division WWE3 bacterium RIFCSPHIGHO2_01_FULL_35_17</name>
    <dbReference type="NCBI Taxonomy" id="1802614"/>
    <lineage>
        <taxon>Bacteria</taxon>
        <taxon>Katanobacteria</taxon>
    </lineage>
</organism>
<comment type="function">
    <text evidence="10">Cell wall formation.</text>
</comment>
<keyword evidence="8 10" id="KW-0573">Peptidoglycan synthesis</keyword>
<dbReference type="PANTHER" id="PTHR23132">
    <property type="entry name" value="D-ALANINE--D-ALANINE LIGASE"/>
    <property type="match status" value="1"/>
</dbReference>
<evidence type="ECO:0000259" key="14">
    <source>
        <dbReference type="PROSITE" id="PS50975"/>
    </source>
</evidence>
<dbReference type="NCBIfam" id="NF002378">
    <property type="entry name" value="PRK01372.1"/>
    <property type="match status" value="1"/>
</dbReference>
<name>A0A1F4UST3_UNCKA</name>
<dbReference type="NCBIfam" id="NF002528">
    <property type="entry name" value="PRK01966.1-4"/>
    <property type="match status" value="1"/>
</dbReference>
<dbReference type="Gene3D" id="3.30.470.20">
    <property type="entry name" value="ATP-grasp fold, B domain"/>
    <property type="match status" value="1"/>
</dbReference>
<evidence type="ECO:0000256" key="6">
    <source>
        <dbReference type="ARBA" id="ARBA00022840"/>
    </source>
</evidence>
<dbReference type="Gene3D" id="3.30.1490.20">
    <property type="entry name" value="ATP-grasp fold, A domain"/>
    <property type="match status" value="1"/>
</dbReference>
<feature type="binding site" evidence="12">
    <location>
        <position position="272"/>
    </location>
    <ligand>
        <name>Mg(2+)</name>
        <dbReference type="ChEBI" id="CHEBI:18420"/>
        <label>1</label>
    </ligand>
</feature>
<keyword evidence="5 13" id="KW-0547">Nucleotide-binding</keyword>
<dbReference type="AlphaFoldDB" id="A0A1F4UST3"/>
<evidence type="ECO:0000256" key="13">
    <source>
        <dbReference type="PROSITE-ProRule" id="PRU00409"/>
    </source>
</evidence>
<comment type="subcellular location">
    <subcellularLocation>
        <location evidence="1 10">Cytoplasm</location>
    </subcellularLocation>
</comment>
<evidence type="ECO:0000313" key="16">
    <source>
        <dbReference type="Proteomes" id="UP000176444"/>
    </source>
</evidence>
<feature type="active site" evidence="11">
    <location>
        <position position="16"/>
    </location>
</feature>
<dbReference type="GO" id="GO:0008716">
    <property type="term" value="F:D-alanine-D-alanine ligase activity"/>
    <property type="evidence" value="ECO:0007669"/>
    <property type="project" value="UniProtKB-UniRule"/>
</dbReference>
<evidence type="ECO:0000256" key="5">
    <source>
        <dbReference type="ARBA" id="ARBA00022741"/>
    </source>
</evidence>
<dbReference type="PIRSF" id="PIRSF039102">
    <property type="entry name" value="Ddl/VanB"/>
    <property type="match status" value="1"/>
</dbReference>
<dbReference type="UniPathway" id="UPA00219"/>
<comment type="similarity">
    <text evidence="2 10">Belongs to the D-alanine--D-alanine ligase family.</text>
</comment>
<comment type="cofactor">
    <cofactor evidence="12">
        <name>Mg(2+)</name>
        <dbReference type="ChEBI" id="CHEBI:18420"/>
    </cofactor>
    <cofactor evidence="12">
        <name>Mn(2+)</name>
        <dbReference type="ChEBI" id="CHEBI:29035"/>
    </cofactor>
    <text evidence="12">Binds 2 magnesium or manganese ions per subunit.</text>
</comment>
<dbReference type="HAMAP" id="MF_00047">
    <property type="entry name" value="Dala_Dala_lig"/>
    <property type="match status" value="1"/>
</dbReference>
<dbReference type="InterPro" id="IPR016185">
    <property type="entry name" value="PreATP-grasp_dom_sf"/>
</dbReference>
<feature type="active site" evidence="11">
    <location>
        <position position="159"/>
    </location>
</feature>
<keyword evidence="4 10" id="KW-0436">Ligase</keyword>
<dbReference type="InterPro" id="IPR011761">
    <property type="entry name" value="ATP-grasp"/>
</dbReference>
<evidence type="ECO:0000256" key="8">
    <source>
        <dbReference type="ARBA" id="ARBA00022984"/>
    </source>
</evidence>
<feature type="binding site" evidence="12">
    <location>
        <position position="286"/>
    </location>
    <ligand>
        <name>Mg(2+)</name>
        <dbReference type="ChEBI" id="CHEBI:18420"/>
        <label>2</label>
    </ligand>
</feature>
<dbReference type="EC" id="6.3.2.4" evidence="10"/>
<evidence type="ECO:0000256" key="1">
    <source>
        <dbReference type="ARBA" id="ARBA00004496"/>
    </source>
</evidence>
<dbReference type="InterPro" id="IPR011095">
    <property type="entry name" value="Dala_Dala_lig_C"/>
</dbReference>
<dbReference type="InterPro" id="IPR000291">
    <property type="entry name" value="D-Ala_lig_Van_CS"/>
</dbReference>
<dbReference type="GO" id="GO:0005524">
    <property type="term" value="F:ATP binding"/>
    <property type="evidence" value="ECO:0007669"/>
    <property type="project" value="UniProtKB-UniRule"/>
</dbReference>
<keyword evidence="12" id="KW-0460">Magnesium</keyword>
<dbReference type="GO" id="GO:0009252">
    <property type="term" value="P:peptidoglycan biosynthetic process"/>
    <property type="evidence" value="ECO:0007669"/>
    <property type="project" value="UniProtKB-UniRule"/>
</dbReference>
<dbReference type="InterPro" id="IPR013815">
    <property type="entry name" value="ATP_grasp_subdomain_1"/>
</dbReference>
<comment type="catalytic activity">
    <reaction evidence="10">
        <text>2 D-alanine + ATP = D-alanyl-D-alanine + ADP + phosphate + H(+)</text>
        <dbReference type="Rhea" id="RHEA:11224"/>
        <dbReference type="ChEBI" id="CHEBI:15378"/>
        <dbReference type="ChEBI" id="CHEBI:30616"/>
        <dbReference type="ChEBI" id="CHEBI:43474"/>
        <dbReference type="ChEBI" id="CHEBI:57416"/>
        <dbReference type="ChEBI" id="CHEBI:57822"/>
        <dbReference type="ChEBI" id="CHEBI:456216"/>
        <dbReference type="EC" id="6.3.2.4"/>
    </reaction>
</comment>
<dbReference type="PROSITE" id="PS50975">
    <property type="entry name" value="ATP_GRASP"/>
    <property type="match status" value="1"/>
</dbReference>
<gene>
    <name evidence="10" type="primary">ddl</name>
    <name evidence="15" type="ORF">A2713_00670</name>
</gene>
<evidence type="ECO:0000256" key="3">
    <source>
        <dbReference type="ARBA" id="ARBA00022490"/>
    </source>
</evidence>